<evidence type="ECO:0000313" key="10">
    <source>
        <dbReference type="Proteomes" id="UP000530670"/>
    </source>
</evidence>
<evidence type="ECO:0000256" key="2">
    <source>
        <dbReference type="ARBA" id="ARBA00010617"/>
    </source>
</evidence>
<dbReference type="PANTHER" id="PTHR24305">
    <property type="entry name" value="CYTOCHROME P450"/>
    <property type="match status" value="1"/>
</dbReference>
<dbReference type="InterPro" id="IPR050121">
    <property type="entry name" value="Cytochrome_P450_monoxygenase"/>
</dbReference>
<protein>
    <submittedName>
        <fullName evidence="9">Benzoate 4-monooxygenase</fullName>
    </submittedName>
</protein>
<comment type="similarity">
    <text evidence="2">Belongs to the cytochrome P450 family.</text>
</comment>
<evidence type="ECO:0000313" key="9">
    <source>
        <dbReference type="EMBL" id="KAF5619165.1"/>
    </source>
</evidence>
<keyword evidence="4 8" id="KW-0479">Metal-binding</keyword>
<proteinExistence type="inferred from homology"/>
<dbReference type="OrthoDB" id="1470350at2759"/>
<dbReference type="PRINTS" id="PR00463">
    <property type="entry name" value="EP450I"/>
</dbReference>
<feature type="binding site" description="axial binding residue" evidence="8">
    <location>
        <position position="255"/>
    </location>
    <ligand>
        <name>heme</name>
        <dbReference type="ChEBI" id="CHEBI:30413"/>
    </ligand>
    <ligandPart>
        <name>Fe</name>
        <dbReference type="ChEBI" id="CHEBI:18248"/>
    </ligandPart>
</feature>
<dbReference type="GO" id="GO:0020037">
    <property type="term" value="F:heme binding"/>
    <property type="evidence" value="ECO:0007669"/>
    <property type="project" value="InterPro"/>
</dbReference>
<evidence type="ECO:0000256" key="6">
    <source>
        <dbReference type="ARBA" id="ARBA00023004"/>
    </source>
</evidence>
<evidence type="ECO:0000256" key="1">
    <source>
        <dbReference type="ARBA" id="ARBA00001971"/>
    </source>
</evidence>
<sequence>MVSVHPLLYKPKKLTWSEVANRLERRFTLLSFDITGDLLFSEPFGMLEHGSDLVKIDRRPGSYVSMMNTLAQRNEVIDGLQNLLGVTSAHVKERMVAAQDDHDDWLSLLLRMRDEHGGLLKFEEIASESLTLFMAAIETVSNTLFAMMYYLATSPLRYKIRALPYLDAVLNEAMCLHSVLEIGLPREVLPGSKGVHLAEFYFPPGTVLSVTIYAIHRSKDIWGQDAHDFRPERWEKLSDRQKTAFMPFGHSPAACVGRNLAEVEMKMIAATLI</sequence>
<comment type="cofactor">
    <cofactor evidence="1 8">
        <name>heme</name>
        <dbReference type="ChEBI" id="CHEBI:30413"/>
    </cofactor>
</comment>
<dbReference type="InterPro" id="IPR001128">
    <property type="entry name" value="Cyt_P450"/>
</dbReference>
<evidence type="ECO:0000256" key="7">
    <source>
        <dbReference type="ARBA" id="ARBA00023033"/>
    </source>
</evidence>
<dbReference type="GO" id="GO:0005506">
    <property type="term" value="F:iron ion binding"/>
    <property type="evidence" value="ECO:0007669"/>
    <property type="project" value="InterPro"/>
</dbReference>
<dbReference type="RefSeq" id="XP_037200929.1">
    <property type="nucleotide sequence ID" value="XM_037345056.1"/>
</dbReference>
<dbReference type="InterPro" id="IPR002401">
    <property type="entry name" value="Cyt_P450_E_grp-I"/>
</dbReference>
<reference evidence="9 10" key="1">
    <citation type="submission" date="2020-05" db="EMBL/GenBank/DDBJ databases">
        <title>Identification and distribution of gene clusters putatively required for synthesis of sphingolipid metabolism inhibitors in phylogenetically diverse species of the filamentous fungus Fusarium.</title>
        <authorList>
            <person name="Kim H.-S."/>
            <person name="Busman M."/>
            <person name="Brown D.W."/>
            <person name="Divon H."/>
            <person name="Uhlig S."/>
            <person name="Proctor R.H."/>
        </authorList>
    </citation>
    <scope>NUCLEOTIDE SEQUENCE [LARGE SCALE GENOMIC DNA]</scope>
    <source>
        <strain evidence="9 10">NRRL 66243</strain>
    </source>
</reference>
<dbReference type="AlphaFoldDB" id="A0A8H5QM45"/>
<dbReference type="GO" id="GO:0004497">
    <property type="term" value="F:monooxygenase activity"/>
    <property type="evidence" value="ECO:0007669"/>
    <property type="project" value="UniProtKB-KW"/>
</dbReference>
<evidence type="ECO:0000256" key="3">
    <source>
        <dbReference type="ARBA" id="ARBA00022617"/>
    </source>
</evidence>
<dbReference type="PRINTS" id="PR00385">
    <property type="entry name" value="P450"/>
</dbReference>
<organism evidence="9 10">
    <name type="scientific">Fusarium tjaetaba</name>
    <dbReference type="NCBI Taxonomy" id="1567544"/>
    <lineage>
        <taxon>Eukaryota</taxon>
        <taxon>Fungi</taxon>
        <taxon>Dikarya</taxon>
        <taxon>Ascomycota</taxon>
        <taxon>Pezizomycotina</taxon>
        <taxon>Sordariomycetes</taxon>
        <taxon>Hypocreomycetidae</taxon>
        <taxon>Hypocreales</taxon>
        <taxon>Nectriaceae</taxon>
        <taxon>Fusarium</taxon>
        <taxon>Fusarium fujikuroi species complex</taxon>
    </lineage>
</organism>
<dbReference type="SUPFAM" id="SSF48264">
    <property type="entry name" value="Cytochrome P450"/>
    <property type="match status" value="1"/>
</dbReference>
<evidence type="ECO:0000256" key="5">
    <source>
        <dbReference type="ARBA" id="ARBA00023002"/>
    </source>
</evidence>
<gene>
    <name evidence="9" type="ORF">FTJAE_12048</name>
</gene>
<name>A0A8H5QM45_9HYPO</name>
<dbReference type="Proteomes" id="UP000530670">
    <property type="component" value="Unassembled WGS sequence"/>
</dbReference>
<dbReference type="EMBL" id="JAAQRI010000313">
    <property type="protein sequence ID" value="KAF5619165.1"/>
    <property type="molecule type" value="Genomic_DNA"/>
</dbReference>
<keyword evidence="10" id="KW-1185">Reference proteome</keyword>
<dbReference type="GeneID" id="59297326"/>
<keyword evidence="3 8" id="KW-0349">Heme</keyword>
<evidence type="ECO:0000256" key="8">
    <source>
        <dbReference type="PIRSR" id="PIRSR602401-1"/>
    </source>
</evidence>
<accession>A0A8H5QM45</accession>
<dbReference type="InterPro" id="IPR036396">
    <property type="entry name" value="Cyt_P450_sf"/>
</dbReference>
<evidence type="ECO:0000256" key="4">
    <source>
        <dbReference type="ARBA" id="ARBA00022723"/>
    </source>
</evidence>
<comment type="caution">
    <text evidence="9">The sequence shown here is derived from an EMBL/GenBank/DDBJ whole genome shotgun (WGS) entry which is preliminary data.</text>
</comment>
<dbReference type="Pfam" id="PF00067">
    <property type="entry name" value="p450"/>
    <property type="match status" value="2"/>
</dbReference>
<dbReference type="Gene3D" id="1.10.630.10">
    <property type="entry name" value="Cytochrome P450"/>
    <property type="match status" value="1"/>
</dbReference>
<dbReference type="GO" id="GO:0016705">
    <property type="term" value="F:oxidoreductase activity, acting on paired donors, with incorporation or reduction of molecular oxygen"/>
    <property type="evidence" value="ECO:0007669"/>
    <property type="project" value="InterPro"/>
</dbReference>
<keyword evidence="7 9" id="KW-0503">Monooxygenase</keyword>
<keyword evidence="5" id="KW-0560">Oxidoreductase</keyword>
<dbReference type="PANTHER" id="PTHR24305:SF29">
    <property type="entry name" value="BENZOATE-PARA-HYDROXYLASE"/>
    <property type="match status" value="1"/>
</dbReference>
<keyword evidence="6 8" id="KW-0408">Iron</keyword>